<keyword evidence="2" id="KW-1185">Reference proteome</keyword>
<organism evidence="1 2">
    <name type="scientific">Chitinophaga rupis</name>
    <dbReference type="NCBI Taxonomy" id="573321"/>
    <lineage>
        <taxon>Bacteria</taxon>
        <taxon>Pseudomonadati</taxon>
        <taxon>Bacteroidota</taxon>
        <taxon>Chitinophagia</taxon>
        <taxon>Chitinophagales</taxon>
        <taxon>Chitinophagaceae</taxon>
        <taxon>Chitinophaga</taxon>
    </lineage>
</organism>
<evidence type="ECO:0000313" key="2">
    <source>
        <dbReference type="Proteomes" id="UP000198984"/>
    </source>
</evidence>
<dbReference type="Proteomes" id="UP000198984">
    <property type="component" value="Unassembled WGS sequence"/>
</dbReference>
<name>A0A1H7PV42_9BACT</name>
<sequence length="278" mass="31790">MKKIIAAINALHFTEEELQSYEYIAKELNGRVTVVFLENLTVQELQLANAYTDMYTMDYARMAAETREQMDIILKENLQKFNRICAENNLDFKLHEAKGLPVEEVITESRFADLLLINANTSFSMLRNSNPPAFVKDVLAHAQCPVMVLPEMLHPIKELVFSYNGSFSSMYAIRQLTQLFSGFSDARVNVVYVAEGDNKVMPHGKLVRDYLEEHYEDVKFTVLNGDPGAEFLALLLHRNDCLVTYGAYGRSRLSRFFHHSDAETVLRTINIPVFITHP</sequence>
<dbReference type="RefSeq" id="WP_089908980.1">
    <property type="nucleotide sequence ID" value="NZ_FOBB01000002.1"/>
</dbReference>
<dbReference type="OrthoDB" id="662548at2"/>
<gene>
    <name evidence="1" type="ORF">SAMN04488505_102182</name>
</gene>
<dbReference type="SUPFAM" id="SSF52402">
    <property type="entry name" value="Adenine nucleotide alpha hydrolases-like"/>
    <property type="match status" value="2"/>
</dbReference>
<proteinExistence type="predicted"/>
<dbReference type="STRING" id="573321.SAMN04488505_102182"/>
<evidence type="ECO:0000313" key="1">
    <source>
        <dbReference type="EMBL" id="SEL39751.1"/>
    </source>
</evidence>
<reference evidence="1 2" key="1">
    <citation type="submission" date="2016-10" db="EMBL/GenBank/DDBJ databases">
        <authorList>
            <person name="de Groot N.N."/>
        </authorList>
    </citation>
    <scope>NUCLEOTIDE SEQUENCE [LARGE SCALE GENOMIC DNA]</scope>
    <source>
        <strain evidence="1 2">DSM 21039</strain>
    </source>
</reference>
<dbReference type="AlphaFoldDB" id="A0A1H7PV42"/>
<accession>A0A1H7PV42</accession>
<dbReference type="CDD" id="cd00293">
    <property type="entry name" value="USP-like"/>
    <property type="match status" value="1"/>
</dbReference>
<protein>
    <submittedName>
        <fullName evidence="1">Universal stress protein family protein</fullName>
    </submittedName>
</protein>
<dbReference type="EMBL" id="FOBB01000002">
    <property type="protein sequence ID" value="SEL39751.1"/>
    <property type="molecule type" value="Genomic_DNA"/>
</dbReference>
<dbReference type="Gene3D" id="3.40.50.12370">
    <property type="match status" value="1"/>
</dbReference>